<dbReference type="PANTHER" id="PTHR47679">
    <property type="entry name" value="PROTEIN TORNADO 1"/>
    <property type="match status" value="1"/>
</dbReference>
<sequence length="486" mass="53955">MAFMVWLFKAFFRVRWSQTSPSDQASPAASLGVGQLRFDEGHHESELTAFLASLAEAKDRYLSYDPGKDGFQLFFNRADGYRKFSGGGPTHREFLAAVASSKVASCESIFIGGSFCRCNLKQLEEIVRALVPNSNFTKVMFNMSGCTTLQMSGCVSNLLSGNKAIEHLEVVTNFREVVGKEAAELVANGLRENRALKKLDMWRLYDSLVVDEAMEELTKPLKENDSVLQELKVGQVTDVGLEHLGAMLGTNTSLKRLTYSRPRMVGYSTRSDEVYMRGYTSLSVALCVNRSLEALACVIASSMELKVLLQPLMPTNNKPEANITLTDLSLNRSRIGGKEGVDILVDMIRTNTSLLRLDFWQMTELSDSDPDAVENAVAILEALKTNKSLKVVSFGGCTGVGGYKVLGTMMDLLSENRQLELYLQNDELEETELRSAGLESSGDARYFLSKLEVRKKVKLWDWIKGQANVSPKLGRIFLCGNLYARK</sequence>
<feature type="chain" id="PRO_5035918453" evidence="1">
    <location>
        <begin position="20"/>
        <end position="486"/>
    </location>
</feature>
<comment type="caution">
    <text evidence="2">The sequence shown here is derived from an EMBL/GenBank/DDBJ whole genome shotgun (WGS) entry which is preliminary data.</text>
</comment>
<protein>
    <submittedName>
        <fullName evidence="2">Uncharacterized protein</fullName>
    </submittedName>
</protein>
<dbReference type="SUPFAM" id="SSF52047">
    <property type="entry name" value="RNI-like"/>
    <property type="match status" value="1"/>
</dbReference>
<name>A0A8T0IUJ7_CERPU</name>
<dbReference type="Proteomes" id="UP000822688">
    <property type="component" value="Chromosome 2"/>
</dbReference>
<keyword evidence="1" id="KW-0732">Signal</keyword>
<dbReference type="EMBL" id="CM026422">
    <property type="protein sequence ID" value="KAG0586775.1"/>
    <property type="molecule type" value="Genomic_DNA"/>
</dbReference>
<reference evidence="2" key="1">
    <citation type="submission" date="2020-06" db="EMBL/GenBank/DDBJ databases">
        <title>WGS assembly of Ceratodon purpureus strain R40.</title>
        <authorList>
            <person name="Carey S.B."/>
            <person name="Jenkins J."/>
            <person name="Shu S."/>
            <person name="Lovell J.T."/>
            <person name="Sreedasyam A."/>
            <person name="Maumus F."/>
            <person name="Tiley G.P."/>
            <person name="Fernandez-Pozo N."/>
            <person name="Barry K."/>
            <person name="Chen C."/>
            <person name="Wang M."/>
            <person name="Lipzen A."/>
            <person name="Daum C."/>
            <person name="Saski C.A."/>
            <person name="Payton A.C."/>
            <person name="Mcbreen J.C."/>
            <person name="Conrad R.E."/>
            <person name="Kollar L.M."/>
            <person name="Olsson S."/>
            <person name="Huttunen S."/>
            <person name="Landis J.B."/>
            <person name="Wickett N.J."/>
            <person name="Johnson M.G."/>
            <person name="Rensing S.A."/>
            <person name="Grimwood J."/>
            <person name="Schmutz J."/>
            <person name="Mcdaniel S.F."/>
        </authorList>
    </citation>
    <scope>NUCLEOTIDE SEQUENCE</scope>
    <source>
        <strain evidence="2">R40</strain>
    </source>
</reference>
<organism evidence="2 3">
    <name type="scientific">Ceratodon purpureus</name>
    <name type="common">Fire moss</name>
    <name type="synonym">Dicranum purpureum</name>
    <dbReference type="NCBI Taxonomy" id="3225"/>
    <lineage>
        <taxon>Eukaryota</taxon>
        <taxon>Viridiplantae</taxon>
        <taxon>Streptophyta</taxon>
        <taxon>Embryophyta</taxon>
        <taxon>Bryophyta</taxon>
        <taxon>Bryophytina</taxon>
        <taxon>Bryopsida</taxon>
        <taxon>Dicranidae</taxon>
        <taxon>Pseudoditrichales</taxon>
        <taxon>Ditrichaceae</taxon>
        <taxon>Ceratodon</taxon>
    </lineage>
</organism>
<dbReference type="Gene3D" id="3.80.10.10">
    <property type="entry name" value="Ribonuclease Inhibitor"/>
    <property type="match status" value="2"/>
</dbReference>
<keyword evidence="3" id="KW-1185">Reference proteome</keyword>
<feature type="signal peptide" evidence="1">
    <location>
        <begin position="1"/>
        <end position="19"/>
    </location>
</feature>
<evidence type="ECO:0000313" key="2">
    <source>
        <dbReference type="EMBL" id="KAG0586775.1"/>
    </source>
</evidence>
<dbReference type="PANTHER" id="PTHR47679:SF1">
    <property type="entry name" value="PROTEIN TORNADO 1"/>
    <property type="match status" value="1"/>
</dbReference>
<evidence type="ECO:0000256" key="1">
    <source>
        <dbReference type="SAM" id="SignalP"/>
    </source>
</evidence>
<dbReference type="AlphaFoldDB" id="A0A8T0IUJ7"/>
<accession>A0A8T0IUJ7</accession>
<dbReference type="InterPro" id="IPR032675">
    <property type="entry name" value="LRR_dom_sf"/>
</dbReference>
<evidence type="ECO:0000313" key="3">
    <source>
        <dbReference type="Proteomes" id="UP000822688"/>
    </source>
</evidence>
<proteinExistence type="predicted"/>
<gene>
    <name evidence="2" type="ORF">KC19_2G116100</name>
</gene>